<dbReference type="InterPro" id="IPR032675">
    <property type="entry name" value="LRR_dom_sf"/>
</dbReference>
<proteinExistence type="predicted"/>
<accession>A0AAV4ZW80</accession>
<evidence type="ECO:0000313" key="2">
    <source>
        <dbReference type="EMBL" id="GJJ05941.1"/>
    </source>
</evidence>
<feature type="transmembrane region" description="Helical" evidence="1">
    <location>
        <begin position="44"/>
        <end position="64"/>
    </location>
</feature>
<keyword evidence="3" id="KW-1185">Reference proteome</keyword>
<dbReference type="Gene3D" id="3.80.10.10">
    <property type="entry name" value="Ribonuclease Inhibitor"/>
    <property type="match status" value="1"/>
</dbReference>
<name>A0AAV4ZW80_9AGAM</name>
<gene>
    <name evidence="2" type="ORF">Clacol_000128</name>
</gene>
<protein>
    <submittedName>
        <fullName evidence="2">Uncharacterized protein</fullName>
    </submittedName>
</protein>
<evidence type="ECO:0000256" key="1">
    <source>
        <dbReference type="SAM" id="Phobius"/>
    </source>
</evidence>
<organism evidence="2 3">
    <name type="scientific">Clathrus columnatus</name>
    <dbReference type="NCBI Taxonomy" id="1419009"/>
    <lineage>
        <taxon>Eukaryota</taxon>
        <taxon>Fungi</taxon>
        <taxon>Dikarya</taxon>
        <taxon>Basidiomycota</taxon>
        <taxon>Agaricomycotina</taxon>
        <taxon>Agaricomycetes</taxon>
        <taxon>Phallomycetidae</taxon>
        <taxon>Phallales</taxon>
        <taxon>Clathraceae</taxon>
        <taxon>Clathrus</taxon>
    </lineage>
</organism>
<sequence>MLEKDESPSEETNATKNYILLREECTLWWRSESLTEGGRVYKSLLLLLLLEILGGEIGIVIILYDYLVSAVLGHAAFWRTIILDERMTPEFFRELLRRSKTASLEVLVQKNVKSSLFSTFWDGLNTTTTVNRVKTLHMGTPVLRYSDLISLFPYLEHLFYFHPPIDESFELPCVQPHLKELHLTIRRLEGLAMPGRFPQLCSLKLKFQCTIPFVSLLKTLENFPNIQFLDLHLYTNDWRQTSTASDPQSPIITLPELKVLNTLHSISQFIDAPNITDLFLGEYVAKYDYGHFCGFDFSRMTHLHLQNLSGGHFLGFHCMGYNQSASCFSFHNENVDPFLDPNPALYSNKFQLSLQCFSPQVGEKSAIAGGLGTSVSELVVCLKKTTSVIELSLDFSDYHSSFLRFPNPDELRSLSTTLKHVTTVRRVIVSWDFPFETLCDIFSDGTLFPQLEKITYYSSGEKSRLENRCDLQILQRLMKERSSRPLELELHYLPSVEFELLEQLETLGIRLTQINPRQNEVEEKSGLIEQVGT</sequence>
<reference evidence="2" key="1">
    <citation type="submission" date="2021-10" db="EMBL/GenBank/DDBJ databases">
        <title>De novo Genome Assembly of Clathrus columnatus (Basidiomycota, Fungi) Using Illumina and Nanopore Sequence Data.</title>
        <authorList>
            <person name="Ogiso-Tanaka E."/>
            <person name="Itagaki H."/>
            <person name="Hosoya T."/>
            <person name="Hosaka K."/>
        </authorList>
    </citation>
    <scope>NUCLEOTIDE SEQUENCE</scope>
    <source>
        <strain evidence="2">MO-923</strain>
    </source>
</reference>
<keyword evidence="1" id="KW-0472">Membrane</keyword>
<keyword evidence="1" id="KW-1133">Transmembrane helix</keyword>
<evidence type="ECO:0000313" key="3">
    <source>
        <dbReference type="Proteomes" id="UP001050691"/>
    </source>
</evidence>
<dbReference type="Proteomes" id="UP001050691">
    <property type="component" value="Unassembled WGS sequence"/>
</dbReference>
<dbReference type="EMBL" id="BPWL01000001">
    <property type="protein sequence ID" value="GJJ05941.1"/>
    <property type="molecule type" value="Genomic_DNA"/>
</dbReference>
<comment type="caution">
    <text evidence="2">The sequence shown here is derived from an EMBL/GenBank/DDBJ whole genome shotgun (WGS) entry which is preliminary data.</text>
</comment>
<keyword evidence="1" id="KW-0812">Transmembrane</keyword>
<dbReference type="AlphaFoldDB" id="A0AAV4ZW80"/>